<dbReference type="InterPro" id="IPR035940">
    <property type="entry name" value="CAP_sf"/>
</dbReference>
<keyword evidence="3" id="KW-1185">Reference proteome</keyword>
<reference evidence="4" key="1">
    <citation type="submission" date="2024-02" db="UniProtKB">
        <authorList>
            <consortium name="WormBaseParasite"/>
        </authorList>
    </citation>
    <scope>IDENTIFICATION</scope>
</reference>
<dbReference type="PANTHER" id="PTHR10334">
    <property type="entry name" value="CYSTEINE-RICH SECRETORY PROTEIN-RELATED"/>
    <property type="match status" value="1"/>
</dbReference>
<dbReference type="Gene3D" id="3.40.33.10">
    <property type="entry name" value="CAP"/>
    <property type="match status" value="2"/>
</dbReference>
<evidence type="ECO:0000313" key="4">
    <source>
        <dbReference type="WBParaSite" id="TCONS_00007223.p1"/>
    </source>
</evidence>
<sequence>MRWKCTTGRLLKVELGQVLPIPNENQNPNWNLKEAQSSQVKSKAKPSKSKSKSCKSKSKSCKSKPKSIDVHILPTVLVGSAVPVDPVVLVFPAGVKVNLCNSISNGLKKIIFCLMNIKTHILVSNKNFKLKNGLIYHSYTQSISYSYRYEGGKIIYTYNGKDYDTKEKMEDAIQRDYPDKIFTFGGDNNNNGKKRKIDISRWKGNNTFSNKIFDEIWANYNYDKDKAKNFKVMKNKFFNEQNKYRVAHRVKKLKKSEELERKAQAYAEVIARLGRLEHDPKNREEGTGENLAYGTTFIGHLAVKGWYDEIGLYNFNKPGFSPATGHFTQLVWKGTTHAGFGVVEKGDRVYVVCKYSPPGNYPGEYETNVLQRRHYRTFSDVMAQVRRDRDEYFKRLTRKPPVIQKTRTPRRGPSHVRTTRRPRIPKRPVSRFTKRPGPTAKPSIRTPSPPKITGRPAPRPPSNRIDPKYIPSAAEVDKLYPFDVNKEKLKDSSGPFSEKVYDEVWKGYDFRSDFKTGYIDMRNRILEETNRYRRAHNVQPLTYDLDLEKAAQEYAKYLGDRDLFEHDKRNREKGWGENLAKMSASIGSLATKKWYDEVKMHDFGKNQFSFGTGHFTALVWKDTTKVGCGIYLKTGDLYVVCKYTPAGNVYNKFDQNVFPRRGQ</sequence>
<dbReference type="Pfam" id="PF00188">
    <property type="entry name" value="CAP"/>
    <property type="match status" value="2"/>
</dbReference>
<feature type="compositionally biased region" description="Basic residues" evidence="1">
    <location>
        <begin position="42"/>
        <end position="62"/>
    </location>
</feature>
<dbReference type="PRINTS" id="PR00837">
    <property type="entry name" value="V5TPXLIKE"/>
</dbReference>
<dbReference type="Proteomes" id="UP000035681">
    <property type="component" value="Unplaced"/>
</dbReference>
<feature type="region of interest" description="Disordered" evidence="1">
    <location>
        <begin position="22"/>
        <end position="62"/>
    </location>
</feature>
<dbReference type="InterPro" id="IPR014044">
    <property type="entry name" value="CAP_dom"/>
</dbReference>
<proteinExistence type="predicted"/>
<dbReference type="InterPro" id="IPR034113">
    <property type="entry name" value="SCP_GAPR1-like"/>
</dbReference>
<evidence type="ECO:0000256" key="1">
    <source>
        <dbReference type="SAM" id="MobiDB-lite"/>
    </source>
</evidence>
<dbReference type="CDD" id="cd05382">
    <property type="entry name" value="CAP_GAPR1-like"/>
    <property type="match status" value="2"/>
</dbReference>
<dbReference type="SUPFAM" id="SSF55797">
    <property type="entry name" value="PR-1-like"/>
    <property type="match status" value="2"/>
</dbReference>
<feature type="region of interest" description="Disordered" evidence="1">
    <location>
        <begin position="401"/>
        <end position="468"/>
    </location>
</feature>
<dbReference type="InterPro" id="IPR001283">
    <property type="entry name" value="CRISP-related"/>
</dbReference>
<accession>A0AAF5I0I2</accession>
<dbReference type="SMART" id="SM00198">
    <property type="entry name" value="SCP"/>
    <property type="match status" value="2"/>
</dbReference>
<protein>
    <submittedName>
        <fullName evidence="4">SCP domain-containing protein</fullName>
    </submittedName>
</protein>
<dbReference type="FunFam" id="3.40.33.10:FF:000010">
    <property type="entry name" value="Predicted protein"/>
    <property type="match status" value="2"/>
</dbReference>
<feature type="compositionally biased region" description="Basic residues" evidence="1">
    <location>
        <begin position="407"/>
        <end position="434"/>
    </location>
</feature>
<evidence type="ECO:0000259" key="2">
    <source>
        <dbReference type="SMART" id="SM00198"/>
    </source>
</evidence>
<dbReference type="GO" id="GO:0005576">
    <property type="term" value="C:extracellular region"/>
    <property type="evidence" value="ECO:0007669"/>
    <property type="project" value="InterPro"/>
</dbReference>
<dbReference type="PROSITE" id="PS01009">
    <property type="entry name" value="CRISP_1"/>
    <property type="match status" value="2"/>
</dbReference>
<name>A0AAF5I0I2_STRER</name>
<dbReference type="WBParaSite" id="TCONS_00007223.p1">
    <property type="protein sequence ID" value="TCONS_00007223.p1"/>
    <property type="gene ID" value="XLOC_005266"/>
</dbReference>
<feature type="domain" description="SCP" evidence="2">
    <location>
        <begin position="232"/>
        <end position="363"/>
    </location>
</feature>
<feature type="domain" description="SCP" evidence="2">
    <location>
        <begin position="520"/>
        <end position="651"/>
    </location>
</feature>
<dbReference type="InterPro" id="IPR018244">
    <property type="entry name" value="Allrgn_V5/Tpx1_CS"/>
</dbReference>
<organism evidence="3 4">
    <name type="scientific">Strongyloides stercoralis</name>
    <name type="common">Threadworm</name>
    <dbReference type="NCBI Taxonomy" id="6248"/>
    <lineage>
        <taxon>Eukaryota</taxon>
        <taxon>Metazoa</taxon>
        <taxon>Ecdysozoa</taxon>
        <taxon>Nematoda</taxon>
        <taxon>Chromadorea</taxon>
        <taxon>Rhabditida</taxon>
        <taxon>Tylenchina</taxon>
        <taxon>Panagrolaimomorpha</taxon>
        <taxon>Strongyloidoidea</taxon>
        <taxon>Strongyloididae</taxon>
        <taxon>Strongyloides</taxon>
    </lineage>
</organism>
<dbReference type="AlphaFoldDB" id="A0AAF5I0I2"/>
<evidence type="ECO:0000313" key="3">
    <source>
        <dbReference type="Proteomes" id="UP000035681"/>
    </source>
</evidence>